<evidence type="ECO:0000256" key="7">
    <source>
        <dbReference type="ARBA" id="ARBA00022771"/>
    </source>
</evidence>
<evidence type="ECO:0000256" key="12">
    <source>
        <dbReference type="PROSITE-ProRule" id="PRU01341"/>
    </source>
</evidence>
<dbReference type="GO" id="GO:0016787">
    <property type="term" value="F:hydrolase activity"/>
    <property type="evidence" value="ECO:0007669"/>
    <property type="project" value="UniProtKB-KW"/>
</dbReference>
<keyword evidence="9" id="KW-0347">Helicase</keyword>
<feature type="region of interest" description="CC/SHH/C" evidence="12">
    <location>
        <begin position="120"/>
        <end position="148"/>
    </location>
</feature>
<dbReference type="GO" id="GO:1903313">
    <property type="term" value="P:positive regulation of mRNA metabolic process"/>
    <property type="evidence" value="ECO:0007669"/>
    <property type="project" value="UniProtKB-ARBA"/>
</dbReference>
<dbReference type="Pfam" id="PF13087">
    <property type="entry name" value="AAA_12"/>
    <property type="match status" value="1"/>
</dbReference>
<organism evidence="15">
    <name type="scientific">Anopheles triannulatus</name>
    <dbReference type="NCBI Taxonomy" id="58253"/>
    <lineage>
        <taxon>Eukaryota</taxon>
        <taxon>Metazoa</taxon>
        <taxon>Ecdysozoa</taxon>
        <taxon>Arthropoda</taxon>
        <taxon>Hexapoda</taxon>
        <taxon>Insecta</taxon>
        <taxon>Pterygota</taxon>
        <taxon>Neoptera</taxon>
        <taxon>Endopterygota</taxon>
        <taxon>Diptera</taxon>
        <taxon>Nematocera</taxon>
        <taxon>Culicoidea</taxon>
        <taxon>Culicidae</taxon>
        <taxon>Anophelinae</taxon>
        <taxon>Anopheles</taxon>
    </lineage>
</organism>
<dbReference type="PANTHER" id="PTHR10887">
    <property type="entry name" value="DNA2/NAM7 HELICASE FAMILY"/>
    <property type="match status" value="1"/>
</dbReference>
<feature type="compositionally biased region" description="Polar residues" evidence="13">
    <location>
        <begin position="1116"/>
        <end position="1138"/>
    </location>
</feature>
<evidence type="ECO:0000256" key="5">
    <source>
        <dbReference type="ARBA" id="ARBA00022723"/>
    </source>
</evidence>
<evidence type="ECO:0000256" key="6">
    <source>
        <dbReference type="ARBA" id="ARBA00022741"/>
    </source>
</evidence>
<dbReference type="GO" id="GO:0000184">
    <property type="term" value="P:nuclear-transcribed mRNA catabolic process, nonsense-mediated decay"/>
    <property type="evidence" value="ECO:0007669"/>
    <property type="project" value="InterPro"/>
</dbReference>
<keyword evidence="5 12" id="KW-0479">Metal-binding</keyword>
<keyword evidence="11" id="KW-0067">ATP-binding</keyword>
<dbReference type="InterPro" id="IPR006935">
    <property type="entry name" value="Helicase/UvrB_N"/>
</dbReference>
<dbReference type="GO" id="GO:0003724">
    <property type="term" value="F:RNA helicase activity"/>
    <property type="evidence" value="ECO:0007669"/>
    <property type="project" value="InterPro"/>
</dbReference>
<dbReference type="EC" id="3.6.4.12" evidence="3"/>
<protein>
    <recommendedName>
        <fullName evidence="3">DNA helicase</fullName>
        <ecNumber evidence="3">3.6.4.12</ecNumber>
    </recommendedName>
</protein>
<dbReference type="InterPro" id="IPR041679">
    <property type="entry name" value="DNA2/NAM7-like_C"/>
</dbReference>
<keyword evidence="4" id="KW-0963">Cytoplasm</keyword>
<evidence type="ECO:0000256" key="11">
    <source>
        <dbReference type="ARBA" id="ARBA00022840"/>
    </source>
</evidence>
<keyword evidence="10 12" id="KW-0862">Zinc</keyword>
<dbReference type="PROSITE" id="PS51997">
    <property type="entry name" value="UPF1_CH_RICH"/>
    <property type="match status" value="1"/>
</dbReference>
<dbReference type="GO" id="GO:0003723">
    <property type="term" value="F:RNA binding"/>
    <property type="evidence" value="ECO:0007669"/>
    <property type="project" value="InterPro"/>
</dbReference>
<dbReference type="Pfam" id="PF09416">
    <property type="entry name" value="UPF1_Zn_bind"/>
    <property type="match status" value="1"/>
</dbReference>
<dbReference type="SUPFAM" id="SSF52540">
    <property type="entry name" value="P-loop containing nucleoside triphosphate hydrolases"/>
    <property type="match status" value="1"/>
</dbReference>
<dbReference type="InterPro" id="IPR040812">
    <property type="entry name" value="UPF1_1B_dom"/>
</dbReference>
<name>A0A2M4A358_9DIPT</name>
<feature type="region of interest" description="Disordered" evidence="13">
    <location>
        <begin position="1051"/>
        <end position="1184"/>
    </location>
</feature>
<dbReference type="InterPro" id="IPR041677">
    <property type="entry name" value="DNA2/NAM7_AAA_11"/>
</dbReference>
<dbReference type="InterPro" id="IPR027417">
    <property type="entry name" value="P-loop_NTPase"/>
</dbReference>
<accession>A0A2M4A358</accession>
<dbReference type="Pfam" id="PF13086">
    <property type="entry name" value="AAA_11"/>
    <property type="match status" value="1"/>
</dbReference>
<feature type="domain" description="Upf1" evidence="14">
    <location>
        <begin position="98"/>
        <end position="255"/>
    </location>
</feature>
<feature type="compositionally biased region" description="Polar residues" evidence="13">
    <location>
        <begin position="1146"/>
        <end position="1165"/>
    </location>
</feature>
<dbReference type="InterPro" id="IPR045055">
    <property type="entry name" value="DNA2/NAM7-like"/>
</dbReference>
<dbReference type="Pfam" id="PF04851">
    <property type="entry name" value="ResIII"/>
    <property type="match status" value="1"/>
</dbReference>
<dbReference type="Pfam" id="PF18141">
    <property type="entry name" value="UPF1_1B_dom"/>
    <property type="match status" value="1"/>
</dbReference>
<dbReference type="CDD" id="cd21407">
    <property type="entry name" value="1B_UPF1-like"/>
    <property type="match status" value="1"/>
</dbReference>
<dbReference type="Gene3D" id="3.40.50.300">
    <property type="entry name" value="P-loop containing nucleotide triphosphate hydrolases"/>
    <property type="match status" value="2"/>
</dbReference>
<dbReference type="FunFam" id="2.40.30.230:FF:000001">
    <property type="entry name" value="Regulator of nonsense transcripts 1"/>
    <property type="match status" value="1"/>
</dbReference>
<evidence type="ECO:0000256" key="1">
    <source>
        <dbReference type="ARBA" id="ARBA00004331"/>
    </source>
</evidence>
<dbReference type="PANTHER" id="PTHR10887:SF364">
    <property type="entry name" value="REGULATOR OF NONSENSE TRANSCRIPTS 1"/>
    <property type="match status" value="1"/>
</dbReference>
<dbReference type="CDD" id="cd21400">
    <property type="entry name" value="ZBD_UPF1-like"/>
    <property type="match status" value="1"/>
</dbReference>
<evidence type="ECO:0000256" key="9">
    <source>
        <dbReference type="ARBA" id="ARBA00022806"/>
    </source>
</evidence>
<keyword evidence="7 12" id="KW-0863">Zinc-finger</keyword>
<evidence type="ECO:0000256" key="13">
    <source>
        <dbReference type="SAM" id="MobiDB-lite"/>
    </source>
</evidence>
<evidence type="ECO:0000256" key="4">
    <source>
        <dbReference type="ARBA" id="ARBA00022490"/>
    </source>
</evidence>
<dbReference type="Gene3D" id="6.10.140.1240">
    <property type="match status" value="1"/>
</dbReference>
<dbReference type="CDD" id="cd18039">
    <property type="entry name" value="DEXXQc_UPF1"/>
    <property type="match status" value="1"/>
</dbReference>
<evidence type="ECO:0000256" key="3">
    <source>
        <dbReference type="ARBA" id="ARBA00012551"/>
    </source>
</evidence>
<comment type="subcellular location">
    <subcellularLocation>
        <location evidence="1">Cytoplasm</location>
        <location evidence="1">Cytoplasmic ribonucleoprotein granule</location>
    </subcellularLocation>
</comment>
<dbReference type="InterPro" id="IPR018999">
    <property type="entry name" value="UPF1_CH/ZBD"/>
</dbReference>
<feature type="region of interest" description="C3H" evidence="12">
    <location>
        <begin position="106"/>
        <end position="138"/>
    </location>
</feature>
<evidence type="ECO:0000313" key="15">
    <source>
        <dbReference type="EMBL" id="MBW35181.1"/>
    </source>
</evidence>
<sequence>MSVDAFDGTSGSLTFVDTEENFFVGADSQGSDFDFRDFTIPSQSQTQASQHDHLGGGSQVNGFGRRIGVDPSKLSSITSAIGELQFEEDEDEVEPVENKQLPAHACRYCGIHEPSTVVMCNICKKWFCNGRGNTSGSHIVNHLVRAKHREVTLHADGPLGETVLECYSCATRNVFLLGFIPARSDSVVVLLCRQPCAAQNSIKDMNWDQEQWKPLIADRCFLFWLVKVPSDQEQMRARQVSAAQINKLEELWKENVDATFQDLEKPGIDKEPQPVQLRYVDGYQYQNTFGPLIKLEADYDEKLKESQTQENIEIRWDTGLNKKTIAYFTLAKNDGDMKLMHGDELKLRYVGELHKPWSCIGHVIKVPDNYGDDVGLELKHNHQAPVECTVNFAVDFIWKGTSFERMQQALRKFAMDAKCVSNYIYSRLLGNVRADGNEELLFRFTLPKHFSAPNLPDLNRSQVYAVRHALQRPLSLIQGPPGTGKTVTSATIVYQLAKLNSGPILVCAPSNTAVDQLTEKIHRTNLKVVRVCARSREAIDSPVSYLALHNQIRNMAQNTELKKLQQLKDETGELSLSDERRYRSLKKQAERELLEAADVICCTCVGAGDVRLQRLKFNSILIDESMQSTEPECMVPVVLGAKQLILVGDHCQLGPVVMCKKAAKAGLSQSLFERLVALGIRPFRLEVQYRMHPELSQFPSNFFYEGSLQNGVCADERKLKVDFPWPSPDCPMFFLVTQGQEEIAGSGTSYLNRTEASNVEKITTRFLKAGIKPEQIGIITPYEGQRAYLVQYMQYQGSLHSKLYQEIEIASVDAFQGREKDIIIMSCVRANEHQGIGFLNDPRRLNVALTRAKYGIIIVGNPKVLSKQELWNHLLNFYKDKKVLVEGSLNNLKESMIQFTKPKKLVNTLNPGSHFMNNVMYDAKEVLGAGGFFDRTASSVSAGFGNHSLSSGFAGGIQSYHHPHVGGGLMDMGGGQGLGSAGVGGGGGGGGALGNSAAVPVDAFMRKMHDPIGYISPHRAHQAVNNMPVPVGMFINMSNIPPRFYQQQQAIQAAKQIRRPTAAGGRGVDQLQGSGGGGGGGGGPSAGAAGPSGSKSSNRPRPIGPPSQLGHVGAGSLTQGMSQGMSQPGFSLSQQPGLSQDYLGEYQSQMDNILSQDSHYNSQNGPGDRLVFDLPSDSKFPEPY</sequence>
<dbReference type="GO" id="GO:0036464">
    <property type="term" value="C:cytoplasmic ribonucleoprotein granule"/>
    <property type="evidence" value="ECO:0007669"/>
    <property type="project" value="UniProtKB-SubCell"/>
</dbReference>
<dbReference type="GO" id="GO:0008270">
    <property type="term" value="F:zinc ion binding"/>
    <property type="evidence" value="ECO:0007669"/>
    <property type="project" value="UniProtKB-UniRule"/>
</dbReference>
<evidence type="ECO:0000256" key="2">
    <source>
        <dbReference type="ARBA" id="ARBA00007913"/>
    </source>
</evidence>
<feature type="region of interest" description="Disordered" evidence="13">
    <location>
        <begin position="42"/>
        <end position="62"/>
    </location>
</feature>
<evidence type="ECO:0000259" key="14">
    <source>
        <dbReference type="PROSITE" id="PS51997"/>
    </source>
</evidence>
<dbReference type="GO" id="GO:0005524">
    <property type="term" value="F:ATP binding"/>
    <property type="evidence" value="ECO:0007669"/>
    <property type="project" value="UniProtKB-KW"/>
</dbReference>
<dbReference type="Gene3D" id="2.40.30.230">
    <property type="match status" value="1"/>
</dbReference>
<feature type="region of interest" description="C4" evidence="12">
    <location>
        <begin position="166"/>
        <end position="196"/>
    </location>
</feature>
<feature type="compositionally biased region" description="Gly residues" evidence="13">
    <location>
        <begin position="1073"/>
        <end position="1085"/>
    </location>
</feature>
<dbReference type="GO" id="GO:0003677">
    <property type="term" value="F:DNA binding"/>
    <property type="evidence" value="ECO:0007669"/>
    <property type="project" value="InterPro"/>
</dbReference>
<dbReference type="CDD" id="cd18808">
    <property type="entry name" value="SF1_C_Upf1"/>
    <property type="match status" value="1"/>
</dbReference>
<keyword evidence="8" id="KW-0378">Hydrolase</keyword>
<reference evidence="15" key="1">
    <citation type="submission" date="2018-01" db="EMBL/GenBank/DDBJ databases">
        <title>An insight into the sialome of Amazonian anophelines.</title>
        <authorList>
            <person name="Ribeiro J.M."/>
            <person name="Scarpassa V."/>
            <person name="Calvo E."/>
        </authorList>
    </citation>
    <scope>NUCLEOTIDE SEQUENCE</scope>
    <source>
        <tissue evidence="15">Salivary glands</tissue>
    </source>
</reference>
<feature type="compositionally biased region" description="Low complexity" evidence="13">
    <location>
        <begin position="1086"/>
        <end position="1097"/>
    </location>
</feature>
<dbReference type="InterPro" id="IPR047187">
    <property type="entry name" value="SF1_C_Upf1"/>
</dbReference>
<evidence type="ECO:0000256" key="8">
    <source>
        <dbReference type="ARBA" id="ARBA00022801"/>
    </source>
</evidence>
<dbReference type="GO" id="GO:0003678">
    <property type="term" value="F:DNA helicase activity"/>
    <property type="evidence" value="ECO:0007669"/>
    <property type="project" value="UniProtKB-EC"/>
</dbReference>
<dbReference type="FunFam" id="3.40.50.300:FF:000097">
    <property type="entry name" value="Regulator of nonsense transcripts 1"/>
    <property type="match status" value="1"/>
</dbReference>
<dbReference type="EMBL" id="GGFK01001860">
    <property type="protein sequence ID" value="MBW35181.1"/>
    <property type="molecule type" value="Transcribed_RNA"/>
</dbReference>
<keyword evidence="6" id="KW-0547">Nucleotide-binding</keyword>
<comment type="similarity">
    <text evidence="2">Belongs to the DNA2/NAM7 helicase family.</text>
</comment>
<dbReference type="AlphaFoldDB" id="A0A2M4A358"/>
<proteinExistence type="inferred from homology"/>
<evidence type="ECO:0000256" key="10">
    <source>
        <dbReference type="ARBA" id="ARBA00022833"/>
    </source>
</evidence>